<feature type="compositionally biased region" description="Basic and acidic residues" evidence="1">
    <location>
        <begin position="189"/>
        <end position="210"/>
    </location>
</feature>
<accession>A0A7S2U9R4</accession>
<feature type="region of interest" description="Disordered" evidence="1">
    <location>
        <begin position="66"/>
        <end position="86"/>
    </location>
</feature>
<feature type="region of interest" description="Disordered" evidence="1">
    <location>
        <begin position="282"/>
        <end position="319"/>
    </location>
</feature>
<name>A0A7S2U9R4_9STRA</name>
<feature type="compositionally biased region" description="Acidic residues" evidence="1">
    <location>
        <begin position="67"/>
        <end position="79"/>
    </location>
</feature>
<dbReference type="EMBL" id="HBHQ01007221">
    <property type="protein sequence ID" value="CAD9813026.1"/>
    <property type="molecule type" value="Transcribed_RNA"/>
</dbReference>
<sequence length="548" mass="60658">MVESRLLQEDVVSVIFDTEKKGTAQAEGDDSSRKTSVESTAALTAASSFDENDLLPGRKISNSVLDSVEDCPSDDQEVETENKSSRRELQHCSSLTTLMTLTKLSLDQHTIKEHFVTGSSVITANTGTNNKAQENIFLASVGESRKSVGDCNFVASTTRTTATVGSTAINTLGISTSSASLLRGAGTDTKGEAKSRFKDDSEHQEEAAPVESRVRFIKEVAVETERSVQSGAQVAHQRITKEEEQRRRQVILETGQKAQCAFPSSEAPPPIGLRISAQAMHPQNQGGTHTRGYHGQPQHQQRNTPRGHSDNLSISSDGHRLTMGSFRAGSMGGRDGAHSIDSTGVPPPTPLFDRLLSEEVQEMKLYAKIIKDQNQRLAELEDIHHNLEARLEMQTRERMELEEKLSENERKWEMRCAELEKERDDALKNVEMEKSANKGLLEHVSRTNKEMQRRKYGTGPQRHPHQRENLRPRGGESDIRRVPSAERGVSARELSPTLQHAKMNKKSNLHESPHELLASSGNTEAVQQRNVTNSLLDFFGITEPNSSS</sequence>
<organism evidence="2">
    <name type="scientific">Attheya septentrionalis</name>
    <dbReference type="NCBI Taxonomy" id="420275"/>
    <lineage>
        <taxon>Eukaryota</taxon>
        <taxon>Sar</taxon>
        <taxon>Stramenopiles</taxon>
        <taxon>Ochrophyta</taxon>
        <taxon>Bacillariophyta</taxon>
        <taxon>Coscinodiscophyceae</taxon>
        <taxon>Chaetocerotophycidae</taxon>
        <taxon>Chaetocerotales</taxon>
        <taxon>Attheyaceae</taxon>
        <taxon>Attheya</taxon>
    </lineage>
</organism>
<feature type="compositionally biased region" description="Basic and acidic residues" evidence="1">
    <location>
        <begin position="435"/>
        <end position="453"/>
    </location>
</feature>
<evidence type="ECO:0000313" key="2">
    <source>
        <dbReference type="EMBL" id="CAD9813026.1"/>
    </source>
</evidence>
<proteinExistence type="predicted"/>
<evidence type="ECO:0000256" key="1">
    <source>
        <dbReference type="SAM" id="MobiDB-lite"/>
    </source>
</evidence>
<feature type="region of interest" description="Disordered" evidence="1">
    <location>
        <begin position="19"/>
        <end position="39"/>
    </location>
</feature>
<feature type="region of interest" description="Disordered" evidence="1">
    <location>
        <begin position="183"/>
        <end position="210"/>
    </location>
</feature>
<feature type="compositionally biased region" description="Basic and acidic residues" evidence="1">
    <location>
        <begin position="466"/>
        <end position="484"/>
    </location>
</feature>
<protein>
    <submittedName>
        <fullName evidence="2">Uncharacterized protein</fullName>
    </submittedName>
</protein>
<feature type="region of interest" description="Disordered" evidence="1">
    <location>
        <begin position="435"/>
        <end position="499"/>
    </location>
</feature>
<feature type="compositionally biased region" description="Polar residues" evidence="1">
    <location>
        <begin position="297"/>
        <end position="316"/>
    </location>
</feature>
<reference evidence="2" key="1">
    <citation type="submission" date="2021-01" db="EMBL/GenBank/DDBJ databases">
        <authorList>
            <person name="Corre E."/>
            <person name="Pelletier E."/>
            <person name="Niang G."/>
            <person name="Scheremetjew M."/>
            <person name="Finn R."/>
            <person name="Kale V."/>
            <person name="Holt S."/>
            <person name="Cochrane G."/>
            <person name="Meng A."/>
            <person name="Brown T."/>
            <person name="Cohen L."/>
        </authorList>
    </citation>
    <scope>NUCLEOTIDE SEQUENCE</scope>
    <source>
        <strain evidence="2">CCMP2084</strain>
    </source>
</reference>
<dbReference type="AlphaFoldDB" id="A0A7S2U9R4"/>
<gene>
    <name evidence="2" type="ORF">ASEP1449_LOCUS4851</name>
</gene>